<dbReference type="CDD" id="cd06786">
    <property type="entry name" value="cpPDZ1_ScNma111-like"/>
    <property type="match status" value="1"/>
</dbReference>
<protein>
    <submittedName>
        <fullName evidence="4">Trypsin-like cysteine/serine peptidase domain-containing protein</fullName>
    </submittedName>
</protein>
<dbReference type="GO" id="GO:0004252">
    <property type="term" value="F:serine-type endopeptidase activity"/>
    <property type="evidence" value="ECO:0007669"/>
    <property type="project" value="InterPro"/>
</dbReference>
<dbReference type="OrthoDB" id="4217619at2759"/>
<dbReference type="InterPro" id="IPR001940">
    <property type="entry name" value="Peptidase_S1C"/>
</dbReference>
<dbReference type="SUPFAM" id="SSF50494">
    <property type="entry name" value="Trypsin-like serine proteases"/>
    <property type="match status" value="2"/>
</dbReference>
<dbReference type="STRING" id="13706.A0A1X2HEF1"/>
<dbReference type="PANTHER" id="PTHR46366:SF1">
    <property type="entry name" value="PDZ DOMAIN-CONTAINING PROTEIN C1685.05"/>
    <property type="match status" value="1"/>
</dbReference>
<dbReference type="InterPro" id="IPR001478">
    <property type="entry name" value="PDZ"/>
</dbReference>
<dbReference type="Gene3D" id="2.30.42.10">
    <property type="match status" value="3"/>
</dbReference>
<dbReference type="EMBL" id="MCGN01000004">
    <property type="protein sequence ID" value="ORY97290.1"/>
    <property type="molecule type" value="Genomic_DNA"/>
</dbReference>
<dbReference type="PANTHER" id="PTHR46366">
    <property type="entry name" value="PRO-APOPTOTIC SERINE PROTEASE NMA111"/>
    <property type="match status" value="1"/>
</dbReference>
<feature type="region of interest" description="Disordered" evidence="2">
    <location>
        <begin position="1"/>
        <end position="44"/>
    </location>
</feature>
<feature type="domain" description="PDZ" evidence="3">
    <location>
        <begin position="793"/>
        <end position="879"/>
    </location>
</feature>
<dbReference type="Proteomes" id="UP000242180">
    <property type="component" value="Unassembled WGS sequence"/>
</dbReference>
<comment type="caution">
    <text evidence="4">The sequence shown here is derived from an EMBL/GenBank/DDBJ whole genome shotgun (WGS) entry which is preliminary data.</text>
</comment>
<keyword evidence="5" id="KW-1185">Reference proteome</keyword>
<dbReference type="SUPFAM" id="SSF50156">
    <property type="entry name" value="PDZ domain-like"/>
    <property type="match status" value="3"/>
</dbReference>
<evidence type="ECO:0000313" key="4">
    <source>
        <dbReference type="EMBL" id="ORY97290.1"/>
    </source>
</evidence>
<evidence type="ECO:0000259" key="3">
    <source>
        <dbReference type="SMART" id="SM00228"/>
    </source>
</evidence>
<accession>A0A1X2HEF1</accession>
<dbReference type="Gene3D" id="2.40.10.120">
    <property type="match status" value="1"/>
</dbReference>
<dbReference type="CDD" id="cd06719">
    <property type="entry name" value="PDZ2-4_Nma111p-like"/>
    <property type="match status" value="1"/>
</dbReference>
<organism evidence="4 5">
    <name type="scientific">Syncephalastrum racemosum</name>
    <name type="common">Filamentous fungus</name>
    <dbReference type="NCBI Taxonomy" id="13706"/>
    <lineage>
        <taxon>Eukaryota</taxon>
        <taxon>Fungi</taxon>
        <taxon>Fungi incertae sedis</taxon>
        <taxon>Mucoromycota</taxon>
        <taxon>Mucoromycotina</taxon>
        <taxon>Mucoromycetes</taxon>
        <taxon>Mucorales</taxon>
        <taxon>Syncephalastraceae</taxon>
        <taxon>Syncephalastrum</taxon>
    </lineage>
</organism>
<dbReference type="PRINTS" id="PR00834">
    <property type="entry name" value="PROTEASES2C"/>
</dbReference>
<feature type="compositionally biased region" description="Pro residues" evidence="2">
    <location>
        <begin position="9"/>
        <end position="20"/>
    </location>
</feature>
<dbReference type="OMA" id="NNDEGYI"/>
<dbReference type="GO" id="GO:0006508">
    <property type="term" value="P:proteolysis"/>
    <property type="evidence" value="ECO:0007669"/>
    <property type="project" value="InterPro"/>
</dbReference>
<proteinExistence type="inferred from homology"/>
<feature type="domain" description="PDZ" evidence="3">
    <location>
        <begin position="335"/>
        <end position="411"/>
    </location>
</feature>
<dbReference type="InterPro" id="IPR025926">
    <property type="entry name" value="PDZ-like_dom"/>
</dbReference>
<dbReference type="InterPro" id="IPR009003">
    <property type="entry name" value="Peptidase_S1_PA"/>
</dbReference>
<dbReference type="Pfam" id="PF13365">
    <property type="entry name" value="Trypsin_2"/>
    <property type="match status" value="1"/>
</dbReference>
<feature type="domain" description="PDZ" evidence="3">
    <location>
        <begin position="901"/>
        <end position="979"/>
    </location>
</feature>
<name>A0A1X2HEF1_SYNRA</name>
<evidence type="ECO:0000256" key="1">
    <source>
        <dbReference type="ARBA" id="ARBA00010541"/>
    </source>
</evidence>
<comment type="similarity">
    <text evidence="1">Belongs to the peptidase S1C family.</text>
</comment>
<evidence type="ECO:0000313" key="5">
    <source>
        <dbReference type="Proteomes" id="UP000242180"/>
    </source>
</evidence>
<sequence>MEEARHPLSTPPPLDSPSPGAPLNTETSSTVYEQAPPDSRALRGRSKSVALGNYAWTMPRLPMDYYFNPDFQGGPATAAAAAAAAAAQTQQQQMNTNVPYKARSWEPTLEKAIKAIVSIKASHVRSFDTETSGGYTATGFIVDAQRGIILTNRHVVSPAPIIAQAVLTNYEEVDLQPVYRDPVHDFGFMKFDPSKIKFMELQEIELSPERAKVGLDIRVVGNDAGEKLSILAGTLARLDRRAPEYGIGEYNDFNTFYLQAASGTSGGSSGSPVLDIDGHAVALNAGGASRASSSYYLPLDRVKRALGYVQQNEVVPRGTLQTEFEYLPYNEVRRLGLKAHIEEKVREKFPDETGMLVVRSLLPKGPADNLLVPGDIVIGCNGQMVPHFIALFSVLDDSVGKEVTLTVSRGKKTQEVKLTVQDLHSITPSRFVEVGGGIVHDLSYQLAKSYSQPVGGVYVATSGHMLASASAWRKSILVSVNNIPTPNLDAFIDAMQTLPDGARVPLRFYSLHKAYKDKVMIMHVDRHWHEFRLATRDDQTGMWDYVDMPPPPPTPSYTPATATLPPLDGSMALAEKLMPSFVAIDFYLPYLVDGMKATQFYGTGFIVSTNPPLIICDRDTIPISLGDILITFANSVIIPGKLLFLHPFYNFVILSYDPSLIGDTPVKAVEFSDQDLNQGDDVHFTGIGGDHSISTKKTTVSSITNIGTRECSPPRWRAMNVEGVKVDDAGSSQGGLLTTEDGKVQALWVSYSTQNEKGKDYSFMSGLPTALVKPTLDKFLHGEPVVFRGIDVEMWTMRIAAARTLGLSDEWVRRIEQSGSTRHTLLYVLNILDERSPSAQVLNVGDIVLSINGELVMRMSHLMRLQDQTSVKMVLLRNGNEIEVEVPLHAYSECETSRVIGWQGALIQKPYKAVLEQVRNVPQGVYVSCTLYGSPASNVLRPGVWIVEVNGHPVSDLDSFLRVVHADEEQISRSHSRRSSYIPPNRRSMEESELFKMSEKEVLKEDTDDEDDDNNDEGYIRIKTVSRNETVRVAALKLDLHYWNTWQLVKDDSQVCGWRCESA</sequence>
<reference evidence="4 5" key="1">
    <citation type="submission" date="2016-07" db="EMBL/GenBank/DDBJ databases">
        <title>Pervasive Adenine N6-methylation of Active Genes in Fungi.</title>
        <authorList>
            <consortium name="DOE Joint Genome Institute"/>
            <person name="Mondo S.J."/>
            <person name="Dannebaum R.O."/>
            <person name="Kuo R.C."/>
            <person name="Labutti K."/>
            <person name="Haridas S."/>
            <person name="Kuo A."/>
            <person name="Salamov A."/>
            <person name="Ahrendt S.R."/>
            <person name="Lipzen A."/>
            <person name="Sullivan W."/>
            <person name="Andreopoulos W.B."/>
            <person name="Clum A."/>
            <person name="Lindquist E."/>
            <person name="Daum C."/>
            <person name="Ramamoorthy G.K."/>
            <person name="Gryganskyi A."/>
            <person name="Culley D."/>
            <person name="Magnuson J.K."/>
            <person name="James T.Y."/>
            <person name="O'Malley M.A."/>
            <person name="Stajich J.E."/>
            <person name="Spatafora J.W."/>
            <person name="Visel A."/>
            <person name="Grigoriev I.V."/>
        </authorList>
    </citation>
    <scope>NUCLEOTIDE SEQUENCE [LARGE SCALE GENOMIC DNA]</scope>
    <source>
        <strain evidence="4 5">NRRL 2496</strain>
    </source>
</reference>
<dbReference type="InterPro" id="IPR036034">
    <property type="entry name" value="PDZ_sf"/>
</dbReference>
<dbReference type="Pfam" id="PF12812">
    <property type="entry name" value="PDZ_1"/>
    <property type="match status" value="2"/>
</dbReference>
<dbReference type="SMART" id="SM00228">
    <property type="entry name" value="PDZ"/>
    <property type="match status" value="3"/>
</dbReference>
<dbReference type="AlphaFoldDB" id="A0A1X2HEF1"/>
<evidence type="ECO:0000256" key="2">
    <source>
        <dbReference type="SAM" id="MobiDB-lite"/>
    </source>
</evidence>
<gene>
    <name evidence="4" type="ORF">BCR43DRAFT_556744</name>
</gene>
<dbReference type="InParanoid" id="A0A1X2HEF1"/>